<keyword evidence="4" id="KW-1003">Cell membrane</keyword>
<feature type="transmembrane region" description="Helical" evidence="8">
    <location>
        <begin position="17"/>
        <end position="34"/>
    </location>
</feature>
<evidence type="ECO:0000256" key="2">
    <source>
        <dbReference type="ARBA" id="ARBA00010110"/>
    </source>
</evidence>
<dbReference type="GO" id="GO:0015105">
    <property type="term" value="F:arsenite transmembrane transporter activity"/>
    <property type="evidence" value="ECO:0007669"/>
    <property type="project" value="TreeGrafter"/>
</dbReference>
<feature type="transmembrane region" description="Helical" evidence="8">
    <location>
        <begin position="102"/>
        <end position="126"/>
    </location>
</feature>
<feature type="transmembrane region" description="Helical" evidence="8">
    <location>
        <begin position="197"/>
        <end position="220"/>
    </location>
</feature>
<dbReference type="GO" id="GO:0015104">
    <property type="term" value="F:antimonite transmembrane transporter activity"/>
    <property type="evidence" value="ECO:0007669"/>
    <property type="project" value="TreeGrafter"/>
</dbReference>
<name>U1MX44_9MICO</name>
<gene>
    <name evidence="9" type="ORF">L332_12010</name>
</gene>
<dbReference type="InterPro" id="IPR038770">
    <property type="entry name" value="Na+/solute_symporter_sf"/>
</dbReference>
<feature type="transmembrane region" description="Helical" evidence="8">
    <location>
        <begin position="232"/>
        <end position="255"/>
    </location>
</feature>
<sequence>MTSSTPTFASWMERQQVLFYLAAIVTGIALGLLAPGSERLAVAINPAIAALLFVTFLGVPFAEIARGFRDVRFLTALLVLNFVIVPVVAVGLSRFVAHDDALLVGVLLVLLTPCVDYVIVFAGAAGGAHERLLAATPLLMVVQLLLLPLYLFIIAGPVATESVEPGPFMEAMVLLILIPLGAATLTQWAARRVRLAAAATASALHAMVPLTMLVLLVVIASQTPAIARDLVLLVELVPIYIAFLAVMAALGVGVARLARLDVPRSRALVFSGATRNSLVVLPLALALPADLRLAAAAIVTQTLVELIGMAIYVKLIPRLLPPQAARP</sequence>
<feature type="transmembrane region" description="Helical" evidence="8">
    <location>
        <begin position="293"/>
        <end position="313"/>
    </location>
</feature>
<evidence type="ECO:0008006" key="11">
    <source>
        <dbReference type="Google" id="ProtNLM"/>
    </source>
</evidence>
<evidence type="ECO:0000256" key="4">
    <source>
        <dbReference type="ARBA" id="ARBA00022475"/>
    </source>
</evidence>
<evidence type="ECO:0000313" key="10">
    <source>
        <dbReference type="Proteomes" id="UP000016462"/>
    </source>
</evidence>
<comment type="similarity">
    <text evidence="2">Belongs to the arsenical resistance-3 (ACR3) (TC 2.A.59) family.</text>
</comment>
<dbReference type="PANTHER" id="PTHR43057:SF1">
    <property type="entry name" value="ARSENICAL-RESISTANCE PROTEIN 3"/>
    <property type="match status" value="1"/>
</dbReference>
<feature type="transmembrane region" description="Helical" evidence="8">
    <location>
        <begin position="171"/>
        <end position="190"/>
    </location>
</feature>
<dbReference type="Proteomes" id="UP000016462">
    <property type="component" value="Unassembled WGS sequence"/>
</dbReference>
<dbReference type="InterPro" id="IPR002657">
    <property type="entry name" value="BilAc:Na_symport/Acr3"/>
</dbReference>
<dbReference type="EMBL" id="ASHR01000010">
    <property type="protein sequence ID" value="ERG65160.1"/>
    <property type="molecule type" value="Genomic_DNA"/>
</dbReference>
<keyword evidence="3" id="KW-0813">Transport</keyword>
<dbReference type="GO" id="GO:0005886">
    <property type="term" value="C:plasma membrane"/>
    <property type="evidence" value="ECO:0007669"/>
    <property type="project" value="UniProtKB-SubCell"/>
</dbReference>
<organism evidence="9 10">
    <name type="scientific">Agrococcus pavilionensis RW1</name>
    <dbReference type="NCBI Taxonomy" id="1330458"/>
    <lineage>
        <taxon>Bacteria</taxon>
        <taxon>Bacillati</taxon>
        <taxon>Actinomycetota</taxon>
        <taxon>Actinomycetes</taxon>
        <taxon>Micrococcales</taxon>
        <taxon>Microbacteriaceae</taxon>
        <taxon>Agrococcus</taxon>
    </lineage>
</organism>
<dbReference type="GO" id="GO:0015297">
    <property type="term" value="F:antiporter activity"/>
    <property type="evidence" value="ECO:0007669"/>
    <property type="project" value="InterPro"/>
</dbReference>
<dbReference type="PANTHER" id="PTHR43057">
    <property type="entry name" value="ARSENITE EFFLUX TRANSPORTER"/>
    <property type="match status" value="1"/>
</dbReference>
<comment type="caution">
    <text evidence="9">The sequence shown here is derived from an EMBL/GenBank/DDBJ whole genome shotgun (WGS) entry which is preliminary data.</text>
</comment>
<reference evidence="9 10" key="1">
    <citation type="journal article" date="2013" name="Genome Announc.">
        <title>First draft genome sequence from a member of the genus agrococcus, isolated from modern microbialites.</title>
        <authorList>
            <person name="White R.A.III."/>
            <person name="Grassa C.J."/>
            <person name="Suttle C.A."/>
        </authorList>
    </citation>
    <scope>NUCLEOTIDE SEQUENCE [LARGE SCALE GENOMIC DNA]</scope>
    <source>
        <strain evidence="9 10">RW1</strain>
    </source>
</reference>
<evidence type="ECO:0000256" key="7">
    <source>
        <dbReference type="ARBA" id="ARBA00023136"/>
    </source>
</evidence>
<evidence type="ECO:0000313" key="9">
    <source>
        <dbReference type="EMBL" id="ERG65160.1"/>
    </source>
</evidence>
<accession>U1MX44</accession>
<evidence type="ECO:0000256" key="6">
    <source>
        <dbReference type="ARBA" id="ARBA00022989"/>
    </source>
</evidence>
<feature type="transmembrane region" description="Helical" evidence="8">
    <location>
        <begin position="40"/>
        <end position="61"/>
    </location>
</feature>
<feature type="transmembrane region" description="Helical" evidence="8">
    <location>
        <begin position="267"/>
        <end position="287"/>
    </location>
</feature>
<keyword evidence="5 8" id="KW-0812">Transmembrane</keyword>
<feature type="transmembrane region" description="Helical" evidence="8">
    <location>
        <begin position="138"/>
        <end position="159"/>
    </location>
</feature>
<evidence type="ECO:0000256" key="8">
    <source>
        <dbReference type="SAM" id="Phobius"/>
    </source>
</evidence>
<dbReference type="AlphaFoldDB" id="U1MX44"/>
<dbReference type="Pfam" id="PF01758">
    <property type="entry name" value="SBF"/>
    <property type="match status" value="1"/>
</dbReference>
<protein>
    <recommendedName>
        <fullName evidence="11">Arsenic resistance protein</fullName>
    </recommendedName>
</protein>
<dbReference type="Gene3D" id="1.20.1530.20">
    <property type="match status" value="1"/>
</dbReference>
<evidence type="ECO:0000256" key="5">
    <source>
        <dbReference type="ARBA" id="ARBA00022692"/>
    </source>
</evidence>
<keyword evidence="7 8" id="KW-0472">Membrane</keyword>
<proteinExistence type="inferred from homology"/>
<dbReference type="InterPro" id="IPR004706">
    <property type="entry name" value="Arsenical-R_Acr3"/>
</dbReference>
<evidence type="ECO:0000256" key="3">
    <source>
        <dbReference type="ARBA" id="ARBA00022448"/>
    </source>
</evidence>
<feature type="transmembrane region" description="Helical" evidence="8">
    <location>
        <begin position="73"/>
        <end position="96"/>
    </location>
</feature>
<keyword evidence="10" id="KW-1185">Reference proteome</keyword>
<keyword evidence="6 8" id="KW-1133">Transmembrane helix</keyword>
<evidence type="ECO:0000256" key="1">
    <source>
        <dbReference type="ARBA" id="ARBA00004651"/>
    </source>
</evidence>
<comment type="subcellular location">
    <subcellularLocation>
        <location evidence="1">Cell membrane</location>
        <topology evidence="1">Multi-pass membrane protein</topology>
    </subcellularLocation>
</comment>